<proteinExistence type="inferred from homology"/>
<dbReference type="InterPro" id="IPR011078">
    <property type="entry name" value="PyrdxlP_homeostasis"/>
</dbReference>
<dbReference type="InterPro" id="IPR001608">
    <property type="entry name" value="Ala_racemase_N"/>
</dbReference>
<dbReference type="NCBIfam" id="TIGR00044">
    <property type="entry name" value="YggS family pyridoxal phosphate-dependent enzyme"/>
    <property type="match status" value="1"/>
</dbReference>
<keyword evidence="1 2" id="KW-0663">Pyridoxal phosphate</keyword>
<feature type="domain" description="Alanine racemase N-terminal" evidence="4">
    <location>
        <begin position="54"/>
        <end position="223"/>
    </location>
</feature>
<dbReference type="PROSITE" id="PS01211">
    <property type="entry name" value="UPF0001"/>
    <property type="match status" value="1"/>
</dbReference>
<evidence type="ECO:0000259" key="4">
    <source>
        <dbReference type="Pfam" id="PF01168"/>
    </source>
</evidence>
<dbReference type="AlphaFoldDB" id="A0ABD6EMB2"/>
<gene>
    <name evidence="5" type="ORF">AB6A40_007798</name>
</gene>
<comment type="similarity">
    <text evidence="2 3">Belongs to the pyridoxal phosphate-binding protein YggS/PROSC family.</text>
</comment>
<sequence length="291" mass="32951">MWLLTVRFPKNSVIFCKITCGGFVRAMDVSANICDEEVVTNLSTVLQRLEVATNRLRETDRWVGRLPKLVAVSKTKPSFLIRCCYDKGHRMFGENYVQELEAKAQQLKDTCPDIEWHFIGRLQSNKIAKLAAINNLKCIQTVCSVKHCDILNKEMKKRNKKMTVFIEVNTSGEEEKSGVKPDEAADLAEYVQKNCSSLLLGGFMTIGSFEASVSEERNPDFDLLYDVRRRYCARSGSSPADFDLSMGMSHDFESAIYQGRQIIKQNALPNQGLHMPDRKVDHGITKEVAEI</sequence>
<evidence type="ECO:0000256" key="1">
    <source>
        <dbReference type="ARBA" id="ARBA00022898"/>
    </source>
</evidence>
<dbReference type="Proteomes" id="UP001608902">
    <property type="component" value="Unassembled WGS sequence"/>
</dbReference>
<dbReference type="Pfam" id="PF01168">
    <property type="entry name" value="Ala_racemase_N"/>
    <property type="match status" value="1"/>
</dbReference>
<organism evidence="5 6">
    <name type="scientific">Gnathostoma spinigerum</name>
    <dbReference type="NCBI Taxonomy" id="75299"/>
    <lineage>
        <taxon>Eukaryota</taxon>
        <taxon>Metazoa</taxon>
        <taxon>Ecdysozoa</taxon>
        <taxon>Nematoda</taxon>
        <taxon>Chromadorea</taxon>
        <taxon>Rhabditida</taxon>
        <taxon>Spirurina</taxon>
        <taxon>Gnathostomatomorpha</taxon>
        <taxon>Gnathostomatoidea</taxon>
        <taxon>Gnathostomatidae</taxon>
        <taxon>Gnathostoma</taxon>
    </lineage>
</organism>
<reference evidence="5 6" key="1">
    <citation type="submission" date="2024-08" db="EMBL/GenBank/DDBJ databases">
        <title>Gnathostoma spinigerum genome.</title>
        <authorList>
            <person name="Gonzalez-Bertolin B."/>
            <person name="Monzon S."/>
            <person name="Zaballos A."/>
            <person name="Jimenez P."/>
            <person name="Dekumyoy P."/>
            <person name="Varona S."/>
            <person name="Cuesta I."/>
            <person name="Sumanam S."/>
            <person name="Adisakwattana P."/>
            <person name="Gasser R.B."/>
            <person name="Hernandez-Gonzalez A."/>
            <person name="Young N.D."/>
            <person name="Perteguer M.J."/>
        </authorList>
    </citation>
    <scope>NUCLEOTIDE SEQUENCE [LARGE SCALE GENOMIC DNA]</scope>
    <source>
        <strain evidence="5">AL3</strain>
        <tissue evidence="5">Liver</tissue>
    </source>
</reference>
<accession>A0ABD6EMB2</accession>
<dbReference type="Gene3D" id="3.20.20.10">
    <property type="entry name" value="Alanine racemase"/>
    <property type="match status" value="1"/>
</dbReference>
<dbReference type="FunFam" id="3.20.20.10:FF:000018">
    <property type="entry name" value="Pyridoxal phosphate homeostasis protein"/>
    <property type="match status" value="1"/>
</dbReference>
<evidence type="ECO:0000256" key="2">
    <source>
        <dbReference type="HAMAP-Rule" id="MF_03225"/>
    </source>
</evidence>
<protein>
    <recommendedName>
        <fullName evidence="2">Pyridoxal phosphate homeostasis protein</fullName>
        <shortName evidence="2">PLP homeostasis protein</shortName>
    </recommendedName>
</protein>
<comment type="function">
    <text evidence="2">Pyridoxal 5'-phosphate (PLP)-binding protein, which may be involved in intracellular homeostatic regulation of pyridoxal 5'-phosphate (PLP), the active form of vitamin B6.</text>
</comment>
<keyword evidence="6" id="KW-1185">Reference proteome</keyword>
<evidence type="ECO:0000256" key="3">
    <source>
        <dbReference type="RuleBase" id="RU004514"/>
    </source>
</evidence>
<dbReference type="HAMAP" id="MF_02087">
    <property type="entry name" value="PLP_homeostasis"/>
    <property type="match status" value="1"/>
</dbReference>
<dbReference type="GO" id="GO:0030170">
    <property type="term" value="F:pyridoxal phosphate binding"/>
    <property type="evidence" value="ECO:0007669"/>
    <property type="project" value="UniProtKB-UniRule"/>
</dbReference>
<dbReference type="SUPFAM" id="SSF51419">
    <property type="entry name" value="PLP-binding barrel"/>
    <property type="match status" value="1"/>
</dbReference>
<evidence type="ECO:0000313" key="6">
    <source>
        <dbReference type="Proteomes" id="UP001608902"/>
    </source>
</evidence>
<dbReference type="InterPro" id="IPR029066">
    <property type="entry name" value="PLP-binding_barrel"/>
</dbReference>
<dbReference type="PANTHER" id="PTHR10146">
    <property type="entry name" value="PROLINE SYNTHETASE CO-TRANSCRIBED BACTERIAL HOMOLOG PROTEIN"/>
    <property type="match status" value="1"/>
</dbReference>
<comment type="caution">
    <text evidence="5">The sequence shown here is derived from an EMBL/GenBank/DDBJ whole genome shotgun (WGS) entry which is preliminary data.</text>
</comment>
<name>A0ABD6EMB2_9BILA</name>
<feature type="modified residue" description="N6-(pyridoxal phosphate)lysine" evidence="2">
    <location>
        <position position="74"/>
    </location>
</feature>
<dbReference type="PANTHER" id="PTHR10146:SF14">
    <property type="entry name" value="PYRIDOXAL PHOSPHATE HOMEOSTASIS PROTEIN"/>
    <property type="match status" value="1"/>
</dbReference>
<evidence type="ECO:0000313" key="5">
    <source>
        <dbReference type="EMBL" id="MFH4981089.1"/>
    </source>
</evidence>
<dbReference type="EMBL" id="JBGFUD010006591">
    <property type="protein sequence ID" value="MFH4981089.1"/>
    <property type="molecule type" value="Genomic_DNA"/>
</dbReference>